<proteinExistence type="predicted"/>
<dbReference type="InterPro" id="IPR000120">
    <property type="entry name" value="Amidase"/>
</dbReference>
<sequence>MNDYEKYDAVALAELVRAGDATPAELVDAAIDRAETINPKINAIVTPTYDTAREYAERAPQGPLHGVPFLVKDLNHVAGVPTSMGSRLFQDYVPDHDGHVVIRFKNAGLNIIGKTNTPEVGLAATTESVALGACRNPWSTDHTPGGSSGGAAASVAAGIVPVAHATDGGGSIRIPASCCGLVGLKPSRGRTPLGPDVGEGWGGMSTGNVVSRTVRDSAALLDAVQGPMPGDPYCGPSDSGSFFARLNDHPGTLRVAIDCRAFTGHDAHPECLDAVQKVASALAQMGHVIDEQALPLDHEEWGVAVGSVILANVAHTVLARCTSLGVEPTLDYLERNTLRSVEIGQRLSATNYVKSIQRMHQLSREMATFMENWDVILSPTLVCPPVKIGWLDPNDDPDVYGARFGGYWGFTNLYNATGQPAISLPLHRTTDGLPVGVQFAARYGEEVTLLQLGAQLESELPWPLIAQLE</sequence>
<organism evidence="2">
    <name type="scientific">marine metagenome</name>
    <dbReference type="NCBI Taxonomy" id="408172"/>
    <lineage>
        <taxon>unclassified sequences</taxon>
        <taxon>metagenomes</taxon>
        <taxon>ecological metagenomes</taxon>
    </lineage>
</organism>
<dbReference type="Gene3D" id="3.90.1300.10">
    <property type="entry name" value="Amidase signature (AS) domain"/>
    <property type="match status" value="1"/>
</dbReference>
<gene>
    <name evidence="2" type="ORF">METZ01_LOCUS27038</name>
</gene>
<dbReference type="PANTHER" id="PTHR11895">
    <property type="entry name" value="TRANSAMIDASE"/>
    <property type="match status" value="1"/>
</dbReference>
<dbReference type="InterPro" id="IPR036928">
    <property type="entry name" value="AS_sf"/>
</dbReference>
<dbReference type="InterPro" id="IPR023631">
    <property type="entry name" value="Amidase_dom"/>
</dbReference>
<dbReference type="Pfam" id="PF01425">
    <property type="entry name" value="Amidase"/>
    <property type="match status" value="1"/>
</dbReference>
<dbReference type="InterPro" id="IPR020556">
    <property type="entry name" value="Amidase_CS"/>
</dbReference>
<dbReference type="PANTHER" id="PTHR11895:SF7">
    <property type="entry name" value="GLUTAMYL-TRNA(GLN) AMIDOTRANSFERASE SUBUNIT A, MITOCHONDRIAL"/>
    <property type="match status" value="1"/>
</dbReference>
<dbReference type="PROSITE" id="PS00571">
    <property type="entry name" value="AMIDASES"/>
    <property type="match status" value="1"/>
</dbReference>
<evidence type="ECO:0000259" key="1">
    <source>
        <dbReference type="Pfam" id="PF01425"/>
    </source>
</evidence>
<evidence type="ECO:0000313" key="2">
    <source>
        <dbReference type="EMBL" id="SUZ74184.1"/>
    </source>
</evidence>
<dbReference type="EMBL" id="UINC01001203">
    <property type="protein sequence ID" value="SUZ74184.1"/>
    <property type="molecule type" value="Genomic_DNA"/>
</dbReference>
<protein>
    <recommendedName>
        <fullName evidence="1">Amidase domain-containing protein</fullName>
    </recommendedName>
</protein>
<dbReference type="GO" id="GO:0003824">
    <property type="term" value="F:catalytic activity"/>
    <property type="evidence" value="ECO:0007669"/>
    <property type="project" value="InterPro"/>
</dbReference>
<dbReference type="AlphaFoldDB" id="A0A381Q5N0"/>
<accession>A0A381Q5N0</accession>
<feature type="domain" description="Amidase" evidence="1">
    <location>
        <begin position="25"/>
        <end position="450"/>
    </location>
</feature>
<reference evidence="2" key="1">
    <citation type="submission" date="2018-05" db="EMBL/GenBank/DDBJ databases">
        <authorList>
            <person name="Lanie J.A."/>
            <person name="Ng W.-L."/>
            <person name="Kazmierczak K.M."/>
            <person name="Andrzejewski T.M."/>
            <person name="Davidsen T.M."/>
            <person name="Wayne K.J."/>
            <person name="Tettelin H."/>
            <person name="Glass J.I."/>
            <person name="Rusch D."/>
            <person name="Podicherti R."/>
            <person name="Tsui H.-C.T."/>
            <person name="Winkler M.E."/>
        </authorList>
    </citation>
    <scope>NUCLEOTIDE SEQUENCE</scope>
</reference>
<name>A0A381Q5N0_9ZZZZ</name>
<dbReference type="SUPFAM" id="SSF75304">
    <property type="entry name" value="Amidase signature (AS) enzymes"/>
    <property type="match status" value="1"/>
</dbReference>